<dbReference type="InterPro" id="IPR027417">
    <property type="entry name" value="P-loop_NTPase"/>
</dbReference>
<evidence type="ECO:0000256" key="4">
    <source>
        <dbReference type="ARBA" id="ARBA00022777"/>
    </source>
</evidence>
<dbReference type="EMBL" id="FYEX01000001">
    <property type="protein sequence ID" value="SNC61072.1"/>
    <property type="molecule type" value="Genomic_DNA"/>
</dbReference>
<feature type="binding site" evidence="8">
    <location>
        <begin position="19"/>
        <end position="27"/>
    </location>
    <ligand>
        <name>ATP</name>
        <dbReference type="ChEBI" id="CHEBI:30616"/>
    </ligand>
</feature>
<keyword evidence="3 8" id="KW-0547">Nucleotide-binding</keyword>
<organism evidence="10 11">
    <name type="scientific">Polynucleobacter victoriensis</name>
    <dbReference type="NCBI Taxonomy" id="2049319"/>
    <lineage>
        <taxon>Bacteria</taxon>
        <taxon>Pseudomonadati</taxon>
        <taxon>Pseudomonadota</taxon>
        <taxon>Betaproteobacteria</taxon>
        <taxon>Burkholderiales</taxon>
        <taxon>Burkholderiaceae</taxon>
        <taxon>Polynucleobacter</taxon>
    </lineage>
</organism>
<dbReference type="HAMAP" id="MF_00238">
    <property type="entry name" value="Cytidyl_kinase_type1"/>
    <property type="match status" value="1"/>
</dbReference>
<evidence type="ECO:0000256" key="5">
    <source>
        <dbReference type="ARBA" id="ARBA00022840"/>
    </source>
</evidence>
<dbReference type="GO" id="GO:0005829">
    <property type="term" value="C:cytosol"/>
    <property type="evidence" value="ECO:0007669"/>
    <property type="project" value="TreeGrafter"/>
</dbReference>
<dbReference type="OrthoDB" id="9807434at2"/>
<dbReference type="EC" id="2.7.4.25" evidence="8"/>
<comment type="subcellular location">
    <subcellularLocation>
        <location evidence="8">Cytoplasm</location>
    </subcellularLocation>
</comment>
<evidence type="ECO:0000259" key="9">
    <source>
        <dbReference type="Pfam" id="PF02224"/>
    </source>
</evidence>
<dbReference type="GO" id="GO:0015949">
    <property type="term" value="P:nucleobase-containing small molecule interconversion"/>
    <property type="evidence" value="ECO:0007669"/>
    <property type="project" value="TreeGrafter"/>
</dbReference>
<keyword evidence="4 8" id="KW-0418">Kinase</keyword>
<evidence type="ECO:0000256" key="8">
    <source>
        <dbReference type="HAMAP-Rule" id="MF_00238"/>
    </source>
</evidence>
<protein>
    <recommendedName>
        <fullName evidence="8">Cytidylate kinase</fullName>
        <shortName evidence="8">CK</shortName>
        <ecNumber evidence="8">2.7.4.25</ecNumber>
    </recommendedName>
    <alternativeName>
        <fullName evidence="8">Cytidine monophosphate kinase</fullName>
        <shortName evidence="8">CMP kinase</shortName>
    </alternativeName>
</protein>
<evidence type="ECO:0000256" key="7">
    <source>
        <dbReference type="ARBA" id="ARBA00048478"/>
    </source>
</evidence>
<dbReference type="Proteomes" id="UP000197215">
    <property type="component" value="Unassembled WGS sequence"/>
</dbReference>
<dbReference type="AlphaFoldDB" id="A0A212T4U3"/>
<sequence length="228" mass="24955">MPQMTEINSSNIPVIAIDGPTASGKGTVAQQVAKRLGYHYLDSGALYRLVGLASFKRGISTASESDLIPIAKNLNVIFQEDRVILDGEDVSDQIRQEEMGKRASEVAVHTGVRQALVARQQAFRQKPGLVADGRDMASVIFTDAVTKVFLTASAEARADRRYKQLIAKGFSANIDVLLQDLRDRDARDANRSQSPLKAVEGAHHLDTTSMTIEEAVNQVLKWHQASQN</sequence>
<comment type="similarity">
    <text evidence="1 8">Belongs to the cytidylate kinase family. Type 1 subfamily.</text>
</comment>
<gene>
    <name evidence="8" type="primary">cmk</name>
    <name evidence="10" type="ORF">SAMN06295916_0404</name>
</gene>
<dbReference type="PANTHER" id="PTHR21299">
    <property type="entry name" value="CYTIDYLATE KINASE/PANTOATE-BETA-ALANINE LIGASE"/>
    <property type="match status" value="1"/>
</dbReference>
<keyword evidence="2 8" id="KW-0808">Transferase</keyword>
<dbReference type="RefSeq" id="WP_088812274.1">
    <property type="nucleotide sequence ID" value="NZ_FYEX01000001.1"/>
</dbReference>
<dbReference type="CDD" id="cd02020">
    <property type="entry name" value="CMPK"/>
    <property type="match status" value="1"/>
</dbReference>
<evidence type="ECO:0000313" key="10">
    <source>
        <dbReference type="EMBL" id="SNC61072.1"/>
    </source>
</evidence>
<name>A0A212T4U3_9BURK</name>
<proteinExistence type="inferred from homology"/>
<evidence type="ECO:0000256" key="3">
    <source>
        <dbReference type="ARBA" id="ARBA00022741"/>
    </source>
</evidence>
<dbReference type="InterPro" id="IPR003136">
    <property type="entry name" value="Cytidylate_kin"/>
</dbReference>
<dbReference type="Pfam" id="PF02224">
    <property type="entry name" value="Cytidylate_kin"/>
    <property type="match status" value="1"/>
</dbReference>
<keyword evidence="11" id="KW-1185">Reference proteome</keyword>
<dbReference type="NCBIfam" id="TIGR00017">
    <property type="entry name" value="cmk"/>
    <property type="match status" value="1"/>
</dbReference>
<dbReference type="GO" id="GO:0005524">
    <property type="term" value="F:ATP binding"/>
    <property type="evidence" value="ECO:0007669"/>
    <property type="project" value="UniProtKB-UniRule"/>
</dbReference>
<reference evidence="10 11" key="1">
    <citation type="submission" date="2017-06" db="EMBL/GenBank/DDBJ databases">
        <authorList>
            <person name="Kim H.J."/>
            <person name="Triplett B.A."/>
        </authorList>
    </citation>
    <scope>NUCLEOTIDE SEQUENCE [LARGE SCALE GENOMIC DNA]</scope>
    <source>
        <strain evidence="10 11">MWH-VicM1</strain>
    </source>
</reference>
<evidence type="ECO:0000256" key="2">
    <source>
        <dbReference type="ARBA" id="ARBA00022679"/>
    </source>
</evidence>
<dbReference type="Gene3D" id="3.40.50.300">
    <property type="entry name" value="P-loop containing nucleotide triphosphate hydrolases"/>
    <property type="match status" value="1"/>
</dbReference>
<keyword evidence="5 8" id="KW-0067">ATP-binding</keyword>
<dbReference type="GO" id="GO:0036430">
    <property type="term" value="F:CMP kinase activity"/>
    <property type="evidence" value="ECO:0007669"/>
    <property type="project" value="RHEA"/>
</dbReference>
<dbReference type="GO" id="GO:0036431">
    <property type="term" value="F:dCMP kinase activity"/>
    <property type="evidence" value="ECO:0007669"/>
    <property type="project" value="InterPro"/>
</dbReference>
<keyword evidence="8" id="KW-0963">Cytoplasm</keyword>
<feature type="domain" description="Cytidylate kinase" evidence="9">
    <location>
        <begin position="15"/>
        <end position="222"/>
    </location>
</feature>
<dbReference type="SUPFAM" id="SSF52540">
    <property type="entry name" value="P-loop containing nucleoside triphosphate hydrolases"/>
    <property type="match status" value="1"/>
</dbReference>
<accession>A0A212T4U3</accession>
<evidence type="ECO:0000313" key="11">
    <source>
        <dbReference type="Proteomes" id="UP000197215"/>
    </source>
</evidence>
<comment type="catalytic activity">
    <reaction evidence="7 8">
        <text>CMP + ATP = CDP + ADP</text>
        <dbReference type="Rhea" id="RHEA:11600"/>
        <dbReference type="ChEBI" id="CHEBI:30616"/>
        <dbReference type="ChEBI" id="CHEBI:58069"/>
        <dbReference type="ChEBI" id="CHEBI:60377"/>
        <dbReference type="ChEBI" id="CHEBI:456216"/>
        <dbReference type="EC" id="2.7.4.25"/>
    </reaction>
</comment>
<dbReference type="InterPro" id="IPR011994">
    <property type="entry name" value="Cytidylate_kinase_dom"/>
</dbReference>
<evidence type="ECO:0000256" key="1">
    <source>
        <dbReference type="ARBA" id="ARBA00009427"/>
    </source>
</evidence>
<dbReference type="GO" id="GO:0006220">
    <property type="term" value="P:pyrimidine nucleotide metabolic process"/>
    <property type="evidence" value="ECO:0007669"/>
    <property type="project" value="UniProtKB-UniRule"/>
</dbReference>
<evidence type="ECO:0000256" key="6">
    <source>
        <dbReference type="ARBA" id="ARBA00047615"/>
    </source>
</evidence>
<comment type="catalytic activity">
    <reaction evidence="6 8">
        <text>dCMP + ATP = dCDP + ADP</text>
        <dbReference type="Rhea" id="RHEA:25094"/>
        <dbReference type="ChEBI" id="CHEBI:30616"/>
        <dbReference type="ChEBI" id="CHEBI:57566"/>
        <dbReference type="ChEBI" id="CHEBI:58593"/>
        <dbReference type="ChEBI" id="CHEBI:456216"/>
        <dbReference type="EC" id="2.7.4.25"/>
    </reaction>
</comment>
<dbReference type="PANTHER" id="PTHR21299:SF2">
    <property type="entry name" value="CYTIDYLATE KINASE"/>
    <property type="match status" value="1"/>
</dbReference>